<dbReference type="InterPro" id="IPR029021">
    <property type="entry name" value="Prot-tyrosine_phosphatase-like"/>
</dbReference>
<dbReference type="EMBL" id="HBGA01075676">
    <property type="protein sequence ID" value="CAD9017143.1"/>
    <property type="molecule type" value="Transcribed_RNA"/>
</dbReference>
<dbReference type="AlphaFoldDB" id="A0A7S1NFZ0"/>
<dbReference type="SUPFAM" id="SSF52799">
    <property type="entry name" value="(Phosphotyrosine protein) phosphatases II"/>
    <property type="match status" value="1"/>
</dbReference>
<dbReference type="Gene3D" id="3.90.190.10">
    <property type="entry name" value="Protein tyrosine phosphatase superfamily"/>
    <property type="match status" value="1"/>
</dbReference>
<dbReference type="InterPro" id="IPR057023">
    <property type="entry name" value="PTP-SAK"/>
</dbReference>
<feature type="domain" description="Tyrosine specific protein phosphatases" evidence="3">
    <location>
        <begin position="194"/>
        <end position="254"/>
    </location>
</feature>
<dbReference type="PROSITE" id="PS00383">
    <property type="entry name" value="TYR_PHOSPHATASE_1"/>
    <property type="match status" value="1"/>
</dbReference>
<evidence type="ECO:0000313" key="4">
    <source>
        <dbReference type="EMBL" id="CAD9017143.1"/>
    </source>
</evidence>
<dbReference type="Pfam" id="PF22784">
    <property type="entry name" value="PTP-SAK"/>
    <property type="match status" value="1"/>
</dbReference>
<dbReference type="GO" id="GO:0016791">
    <property type="term" value="F:phosphatase activity"/>
    <property type="evidence" value="ECO:0007669"/>
    <property type="project" value="UniProtKB-ARBA"/>
</dbReference>
<accession>A0A7S1NFZ0</accession>
<evidence type="ECO:0000259" key="3">
    <source>
        <dbReference type="PROSITE" id="PS50056"/>
    </source>
</evidence>
<sequence length="295" mass="32061">MCVVGTEHLLLGLLLAAHLDGTPNGAVNVCCARGGSGVPAVSVEELCNALLDALNINTKDVAEIQRRYPNTAHEFGIVWGEPIKPAAKGRSSKGCRSSNMPECRTGQVQGTHWVNDSLLCGRSAGQMEAKELCTLITSVGVDTFVCLQTSYTEYGVNDYRATLRRLVSTGKLCPPHEVRFMHCPIEDFGVLSDSSLMALVGELQKQILTGDHVLYVHCMGGHGRTGTVLANLIMALDGVDFPTSMRTLQHYHRGRKSCQLGQCSLSQAELEDISQTKQAKHMQPIMARQKKIAQK</sequence>
<reference evidence="4" key="1">
    <citation type="submission" date="2021-01" db="EMBL/GenBank/DDBJ databases">
        <authorList>
            <person name="Corre E."/>
            <person name="Pelletier E."/>
            <person name="Niang G."/>
            <person name="Scheremetjew M."/>
            <person name="Finn R."/>
            <person name="Kale V."/>
            <person name="Holt S."/>
            <person name="Cochrane G."/>
            <person name="Meng A."/>
            <person name="Brown T."/>
            <person name="Cohen L."/>
        </authorList>
    </citation>
    <scope>NUCLEOTIDE SEQUENCE</scope>
    <source>
        <strain evidence="4">NIES-381</strain>
    </source>
</reference>
<protein>
    <recommendedName>
        <fullName evidence="3">Tyrosine specific protein phosphatases domain-containing protein</fullName>
    </recommendedName>
</protein>
<evidence type="ECO:0000256" key="1">
    <source>
        <dbReference type="ARBA" id="ARBA00022801"/>
    </source>
</evidence>
<feature type="chain" id="PRO_5031386076" description="Tyrosine specific protein phosphatases domain-containing protein" evidence="2">
    <location>
        <begin position="22"/>
        <end position="295"/>
    </location>
</feature>
<dbReference type="InterPro" id="IPR000387">
    <property type="entry name" value="Tyr_Pase_dom"/>
</dbReference>
<proteinExistence type="predicted"/>
<evidence type="ECO:0000256" key="2">
    <source>
        <dbReference type="SAM" id="SignalP"/>
    </source>
</evidence>
<name>A0A7S1NFZ0_9EUGL</name>
<dbReference type="PROSITE" id="PS50056">
    <property type="entry name" value="TYR_PHOSPHATASE_2"/>
    <property type="match status" value="1"/>
</dbReference>
<keyword evidence="1" id="KW-0378">Hydrolase</keyword>
<dbReference type="InterPro" id="IPR016130">
    <property type="entry name" value="Tyr_Pase_AS"/>
</dbReference>
<organism evidence="4">
    <name type="scientific">Eutreptiella gymnastica</name>
    <dbReference type="NCBI Taxonomy" id="73025"/>
    <lineage>
        <taxon>Eukaryota</taxon>
        <taxon>Discoba</taxon>
        <taxon>Euglenozoa</taxon>
        <taxon>Euglenida</taxon>
        <taxon>Spirocuta</taxon>
        <taxon>Euglenophyceae</taxon>
        <taxon>Eutreptiales</taxon>
        <taxon>Eutreptiaceae</taxon>
        <taxon>Eutreptiella</taxon>
    </lineage>
</organism>
<keyword evidence="2" id="KW-0732">Signal</keyword>
<gene>
    <name evidence="4" type="ORF">EGYM00392_LOCUS28253</name>
</gene>
<feature type="signal peptide" evidence="2">
    <location>
        <begin position="1"/>
        <end position="21"/>
    </location>
</feature>